<dbReference type="InterPro" id="IPR001626">
    <property type="entry name" value="ABC_TroCD"/>
</dbReference>
<dbReference type="Proteomes" id="UP000092627">
    <property type="component" value="Unassembled WGS sequence"/>
</dbReference>
<feature type="transmembrane region" description="Helical" evidence="7">
    <location>
        <begin position="264"/>
        <end position="289"/>
    </location>
</feature>
<evidence type="ECO:0000256" key="5">
    <source>
        <dbReference type="ARBA" id="ARBA00023136"/>
    </source>
</evidence>
<dbReference type="GO" id="GO:0010043">
    <property type="term" value="P:response to zinc ion"/>
    <property type="evidence" value="ECO:0007669"/>
    <property type="project" value="TreeGrafter"/>
</dbReference>
<feature type="transmembrane region" description="Helical" evidence="7">
    <location>
        <begin position="53"/>
        <end position="75"/>
    </location>
</feature>
<dbReference type="PANTHER" id="PTHR30477:SF18">
    <property type="entry name" value="METAL TRANSPORT SYSTEM MEMBRANE PROTEIN CT_417-RELATED"/>
    <property type="match status" value="1"/>
</dbReference>
<dbReference type="GO" id="GO:0043190">
    <property type="term" value="C:ATP-binding cassette (ABC) transporter complex"/>
    <property type="evidence" value="ECO:0007669"/>
    <property type="project" value="InterPro"/>
</dbReference>
<dbReference type="SUPFAM" id="SSF81345">
    <property type="entry name" value="ABC transporter involved in vitamin B12 uptake, BtuC"/>
    <property type="match status" value="1"/>
</dbReference>
<dbReference type="EMBL" id="FLOC01000007">
    <property type="protein sequence ID" value="SBS29765.1"/>
    <property type="molecule type" value="Genomic_DNA"/>
</dbReference>
<comment type="subcellular location">
    <subcellularLocation>
        <location evidence="6">Cell membrane</location>
        <topology evidence="6">Multi-pass membrane protein</topology>
    </subcellularLocation>
    <subcellularLocation>
        <location evidence="1">Membrane</location>
        <topology evidence="1">Multi-pass membrane protein</topology>
    </subcellularLocation>
</comment>
<dbReference type="AlphaFoldDB" id="A0A1A8TAY2"/>
<keyword evidence="6" id="KW-0813">Transport</keyword>
<comment type="similarity">
    <text evidence="2 6">Belongs to the ABC-3 integral membrane protein family.</text>
</comment>
<proteinExistence type="inferred from homology"/>
<evidence type="ECO:0000256" key="2">
    <source>
        <dbReference type="ARBA" id="ARBA00008034"/>
    </source>
</evidence>
<dbReference type="Gene3D" id="1.10.3470.10">
    <property type="entry name" value="ABC transporter involved in vitamin B12 uptake, BtuC"/>
    <property type="match status" value="1"/>
</dbReference>
<keyword evidence="4 7" id="KW-1133">Transmembrane helix</keyword>
<dbReference type="PANTHER" id="PTHR30477">
    <property type="entry name" value="ABC-TRANSPORTER METAL-BINDING PROTEIN"/>
    <property type="match status" value="1"/>
</dbReference>
<keyword evidence="5 7" id="KW-0472">Membrane</keyword>
<sequence length="298" mass="31369">MLANIHSFFSGLVDSGMLPSMFGYGFVVNAFIACLMIGPLLGMLGTLVVVKRLAFLSEAVGHSALTGVSIGILLGEPATEPWISLFAFSVLFSLTLQWVRGRTTVPYDALIGVFLAFALAMGAALLMFVAKKINAHLVEQVLFGSILTASAYDLIILAVITAIVMALAFFSANQAYLNALSPDIARSLRIPVTLHDYAFVLLIALVTVAAVKIIGAILVGALLLIPAASARLMARDLRGMVGFSVLIATTSALIGVLLPMHMKWAIGTGPAIILVACVWFIIAISVFTLRKGSSAACA</sequence>
<keyword evidence="3 6" id="KW-0812">Transmembrane</keyword>
<dbReference type="RefSeq" id="WP_067208237.1">
    <property type="nucleotide sequence ID" value="NZ_FLOC01000007.1"/>
</dbReference>
<dbReference type="Pfam" id="PF00950">
    <property type="entry name" value="ABC-3"/>
    <property type="match status" value="1"/>
</dbReference>
<feature type="transmembrane region" description="Helical" evidence="7">
    <location>
        <begin position="111"/>
        <end position="130"/>
    </location>
</feature>
<feature type="transmembrane region" description="Helical" evidence="7">
    <location>
        <begin position="151"/>
        <end position="177"/>
    </location>
</feature>
<protein>
    <submittedName>
        <fullName evidence="8">High-affinity zinc uptake system membrane protein ZnuB</fullName>
    </submittedName>
</protein>
<gene>
    <name evidence="8" type="primary">znuB_2</name>
    <name evidence="8" type="ORF">MAQ5080_01495</name>
</gene>
<evidence type="ECO:0000256" key="6">
    <source>
        <dbReference type="RuleBase" id="RU003943"/>
    </source>
</evidence>
<dbReference type="OrthoDB" id="9778117at2"/>
<name>A0A1A8TAY2_9GAMM</name>
<evidence type="ECO:0000313" key="9">
    <source>
        <dbReference type="Proteomes" id="UP000092627"/>
    </source>
</evidence>
<evidence type="ECO:0000256" key="1">
    <source>
        <dbReference type="ARBA" id="ARBA00004141"/>
    </source>
</evidence>
<evidence type="ECO:0000256" key="4">
    <source>
        <dbReference type="ARBA" id="ARBA00022989"/>
    </source>
</evidence>
<organism evidence="8 9">
    <name type="scientific">Marinomonas aquimarina</name>
    <dbReference type="NCBI Taxonomy" id="295068"/>
    <lineage>
        <taxon>Bacteria</taxon>
        <taxon>Pseudomonadati</taxon>
        <taxon>Pseudomonadota</taxon>
        <taxon>Gammaproteobacteria</taxon>
        <taxon>Oceanospirillales</taxon>
        <taxon>Oceanospirillaceae</taxon>
        <taxon>Marinomonas</taxon>
    </lineage>
</organism>
<dbReference type="GO" id="GO:0055085">
    <property type="term" value="P:transmembrane transport"/>
    <property type="evidence" value="ECO:0007669"/>
    <property type="project" value="InterPro"/>
</dbReference>
<accession>A0A1A8TAY2</accession>
<feature type="transmembrane region" description="Helical" evidence="7">
    <location>
        <begin position="82"/>
        <end position="99"/>
    </location>
</feature>
<feature type="transmembrane region" description="Helical" evidence="7">
    <location>
        <begin position="237"/>
        <end position="258"/>
    </location>
</feature>
<evidence type="ECO:0000256" key="3">
    <source>
        <dbReference type="ARBA" id="ARBA00022692"/>
    </source>
</evidence>
<reference evidence="8 9" key="1">
    <citation type="submission" date="2016-06" db="EMBL/GenBank/DDBJ databases">
        <authorList>
            <person name="Kjaerup R.B."/>
            <person name="Dalgaard T.S."/>
            <person name="Juul-Madsen H.R."/>
        </authorList>
    </citation>
    <scope>NUCLEOTIDE SEQUENCE [LARGE SCALE GENOMIC DNA]</scope>
    <source>
        <strain evidence="8 9">CECT 5080</strain>
    </source>
</reference>
<dbReference type="STRING" id="295068.MAQ5080_01495"/>
<evidence type="ECO:0000313" key="8">
    <source>
        <dbReference type="EMBL" id="SBS29765.1"/>
    </source>
</evidence>
<dbReference type="InterPro" id="IPR037294">
    <property type="entry name" value="ABC_BtuC-like"/>
</dbReference>
<feature type="transmembrane region" description="Helical" evidence="7">
    <location>
        <begin position="197"/>
        <end position="225"/>
    </location>
</feature>
<keyword evidence="9" id="KW-1185">Reference proteome</keyword>
<evidence type="ECO:0000256" key="7">
    <source>
        <dbReference type="SAM" id="Phobius"/>
    </source>
</evidence>
<feature type="transmembrane region" description="Helical" evidence="7">
    <location>
        <begin position="21"/>
        <end position="41"/>
    </location>
</feature>